<feature type="region of interest" description="Disordered" evidence="1">
    <location>
        <begin position="191"/>
        <end position="218"/>
    </location>
</feature>
<dbReference type="AlphaFoldDB" id="M1DAB3"/>
<dbReference type="GO" id="GO:0009579">
    <property type="term" value="C:thylakoid"/>
    <property type="evidence" value="ECO:0000318"/>
    <property type="project" value="GO_Central"/>
</dbReference>
<reference evidence="3" key="2">
    <citation type="submission" date="2015-06" db="UniProtKB">
        <authorList>
            <consortium name="EnsemblPlants"/>
        </authorList>
    </citation>
    <scope>IDENTIFICATION</scope>
    <source>
        <strain evidence="3">DM1-3 516 R44</strain>
    </source>
</reference>
<evidence type="ECO:0000313" key="4">
    <source>
        <dbReference type="Proteomes" id="UP000011115"/>
    </source>
</evidence>
<organism evidence="3 4">
    <name type="scientific">Solanum tuberosum</name>
    <name type="common">Potato</name>
    <dbReference type="NCBI Taxonomy" id="4113"/>
    <lineage>
        <taxon>Eukaryota</taxon>
        <taxon>Viridiplantae</taxon>
        <taxon>Streptophyta</taxon>
        <taxon>Embryophyta</taxon>
        <taxon>Tracheophyta</taxon>
        <taxon>Spermatophyta</taxon>
        <taxon>Magnoliopsida</taxon>
        <taxon>eudicotyledons</taxon>
        <taxon>Gunneridae</taxon>
        <taxon>Pentapetalae</taxon>
        <taxon>asterids</taxon>
        <taxon>lamiids</taxon>
        <taxon>Solanales</taxon>
        <taxon>Solanaceae</taxon>
        <taxon>Solanoideae</taxon>
        <taxon>Solaneae</taxon>
        <taxon>Solanum</taxon>
    </lineage>
</organism>
<feature type="domain" description="Putative plant transposon protein" evidence="2">
    <location>
        <begin position="17"/>
        <end position="84"/>
    </location>
</feature>
<dbReference type="EnsemblPlants" id="PGSC0003DMT400085807">
    <property type="protein sequence ID" value="PGSC0003DMT400085807"/>
    <property type="gene ID" value="PGSC0003DMG400035378"/>
</dbReference>
<dbReference type="Gramene" id="PGSC0003DMT400085807">
    <property type="protein sequence ID" value="PGSC0003DMT400085807"/>
    <property type="gene ID" value="PGSC0003DMG400035378"/>
</dbReference>
<dbReference type="Pfam" id="PF20167">
    <property type="entry name" value="Transposase_32"/>
    <property type="match status" value="1"/>
</dbReference>
<dbReference type="HOGENOM" id="CLU_1268840_0_0_1"/>
<dbReference type="PANTHER" id="PTHR33180">
    <property type="entry name" value="PHOTOSYSTEM II CP43 REACTION CENTER PROTEIN"/>
    <property type="match status" value="1"/>
</dbReference>
<name>M1DAB3_SOLTU</name>
<dbReference type="PANTHER" id="PTHR33180:SF31">
    <property type="entry name" value="POLYPROTEIN PROTEIN"/>
    <property type="match status" value="1"/>
</dbReference>
<dbReference type="GO" id="GO:0009523">
    <property type="term" value="C:photosystem II"/>
    <property type="evidence" value="ECO:0000318"/>
    <property type="project" value="GO_Central"/>
</dbReference>
<reference evidence="4" key="1">
    <citation type="journal article" date="2011" name="Nature">
        <title>Genome sequence and analysis of the tuber crop potato.</title>
        <authorList>
            <consortium name="The Potato Genome Sequencing Consortium"/>
        </authorList>
    </citation>
    <scope>NUCLEOTIDE SEQUENCE [LARGE SCALE GENOMIC DNA]</scope>
    <source>
        <strain evidence="4">cv. DM1-3 516 R44</strain>
    </source>
</reference>
<proteinExistence type="predicted"/>
<evidence type="ECO:0000256" key="1">
    <source>
        <dbReference type="SAM" id="MobiDB-lite"/>
    </source>
</evidence>
<accession>M1DAB3</accession>
<dbReference type="InParanoid" id="M1DAB3"/>
<dbReference type="PaxDb" id="4113-PGSC0003DMT400085807"/>
<dbReference type="InterPro" id="IPR046796">
    <property type="entry name" value="Transposase_32_dom"/>
</dbReference>
<sequence length="218" mass="24686">MFQIQMHHELEALKGWLAPFISDISPLWIANCARIEKKNLNIGARYWFGFIRSNIMPSKNESILWHPTMLVGTIIYMEKINATTFAPTMEQSCIPSSPLLPSTFTTSTATPALLLLPIPLTQFMIYEMGSLAWSVDVRDERVEKDIPLLIDREIEQAMAPLRYRVTFSLPDAHTLMPPTMPSSELPLSVQLSEVAERVGNDAGEDDERPDYDMAEKTD</sequence>
<evidence type="ECO:0000259" key="2">
    <source>
        <dbReference type="Pfam" id="PF20167"/>
    </source>
</evidence>
<evidence type="ECO:0000313" key="3">
    <source>
        <dbReference type="EnsemblPlants" id="PGSC0003DMT400085807"/>
    </source>
</evidence>
<protein>
    <recommendedName>
        <fullName evidence="2">Putative plant transposon protein domain-containing protein</fullName>
    </recommendedName>
</protein>
<dbReference type="Proteomes" id="UP000011115">
    <property type="component" value="Unassembled WGS sequence"/>
</dbReference>
<keyword evidence="4" id="KW-1185">Reference proteome</keyword>